<evidence type="ECO:0000313" key="8">
    <source>
        <dbReference type="Proteomes" id="UP000004935"/>
    </source>
</evidence>
<gene>
    <name evidence="7" type="ORF">ANACAC_01431</name>
</gene>
<keyword evidence="4" id="KW-0418">Kinase</keyword>
<dbReference type="Gene3D" id="3.90.1200.10">
    <property type="match status" value="1"/>
</dbReference>
<dbReference type="eggNOG" id="COG4857">
    <property type="taxonomic scope" value="Bacteria"/>
</dbReference>
<comment type="caution">
    <text evidence="7">The sequence shown here is derived from an EMBL/GenBank/DDBJ whole genome shotgun (WGS) entry which is preliminary data.</text>
</comment>
<keyword evidence="2" id="KW-0808">Transferase</keyword>
<evidence type="ECO:0000259" key="6">
    <source>
        <dbReference type="Pfam" id="PF01636"/>
    </source>
</evidence>
<accession>B0MCY9</accession>
<reference evidence="7" key="2">
    <citation type="submission" date="2013-11" db="EMBL/GenBank/DDBJ databases">
        <title>Draft genome sequence of Anaerostipes caccae (DSM 14662).</title>
        <authorList>
            <person name="Sudarsanam P."/>
            <person name="Ley R."/>
            <person name="Guruge J."/>
            <person name="Turnbaugh P.J."/>
            <person name="Mahowald M."/>
            <person name="Liep D."/>
            <person name="Gordon J."/>
        </authorList>
    </citation>
    <scope>NUCLEOTIDE SEQUENCE</scope>
    <source>
        <strain evidence="7">DSM 14662</strain>
    </source>
</reference>
<dbReference type="Gene3D" id="3.30.200.20">
    <property type="entry name" value="Phosphorylase Kinase, domain 1"/>
    <property type="match status" value="1"/>
</dbReference>
<keyword evidence="5" id="KW-0067">ATP-binding</keyword>
<evidence type="ECO:0000256" key="5">
    <source>
        <dbReference type="ARBA" id="ARBA00022840"/>
    </source>
</evidence>
<dbReference type="HOGENOM" id="CLU_072574_0_0_9"/>
<proteinExistence type="inferred from homology"/>
<protein>
    <recommendedName>
        <fullName evidence="6">Aminoglycoside phosphotransferase domain-containing protein</fullName>
    </recommendedName>
</protein>
<evidence type="ECO:0000256" key="2">
    <source>
        <dbReference type="ARBA" id="ARBA00022679"/>
    </source>
</evidence>
<organism evidence="7 8">
    <name type="scientific">Anaerostipes caccae (strain DSM 14662 / CCUG 47493 / JCM 13470 / NCIMB 13811 / L1-92)</name>
    <dbReference type="NCBI Taxonomy" id="411490"/>
    <lineage>
        <taxon>Bacteria</taxon>
        <taxon>Bacillati</taxon>
        <taxon>Bacillota</taxon>
        <taxon>Clostridia</taxon>
        <taxon>Lachnospirales</taxon>
        <taxon>Lachnospiraceae</taxon>
        <taxon>Anaerostipes</taxon>
    </lineage>
</organism>
<dbReference type="AlphaFoldDB" id="B0MCY9"/>
<dbReference type="SUPFAM" id="SSF56112">
    <property type="entry name" value="Protein kinase-like (PK-like)"/>
    <property type="match status" value="1"/>
</dbReference>
<dbReference type="Proteomes" id="UP000004935">
    <property type="component" value="Unassembled WGS sequence"/>
</dbReference>
<dbReference type="PANTHER" id="PTHR34273">
    <property type="entry name" value="METHYLTHIORIBOSE KINASE"/>
    <property type="match status" value="1"/>
</dbReference>
<dbReference type="PANTHER" id="PTHR34273:SF2">
    <property type="entry name" value="METHYLTHIORIBOSE KINASE"/>
    <property type="match status" value="1"/>
</dbReference>
<dbReference type="EMBL" id="ABAX03000012">
    <property type="protein sequence ID" value="EDR97809.1"/>
    <property type="molecule type" value="Genomic_DNA"/>
</dbReference>
<name>B0MCY9_ANACD</name>
<sequence>MERCEMIYISKEDVLAGYLEERGLLKTESSYKIHYCRGGVSCTVAYVEIDGRPMIIKQALEQLKTKDTWLCDPNRMYIEYESNKIYHDLLPENAPETYFYDQENYIYGREAVPDGCLMWKDDLMKGIIDYKVAEKAADTLAAVHNHCAGNEEIARLFENKDVFYALRISPYINFTVTKHPEIAEFAQKVSDEMMESRITLIHGDYSPKNIMVTEDGMKVLDYEVANYGHPAFDLAFLSNHFILKAVKFPERSGKYLDLLDYTVKRYFHALTCMDRQEFEHSFIRTLALLMLARVDGKSPVEYLTEEKEKQELVRRLSLTMIKSNTDTYNETINMLRQQLR</sequence>
<dbReference type="GO" id="GO:0016301">
    <property type="term" value="F:kinase activity"/>
    <property type="evidence" value="ECO:0007669"/>
    <property type="project" value="UniProtKB-KW"/>
</dbReference>
<feature type="domain" description="Aminoglycoside phosphotransferase" evidence="6">
    <location>
        <begin position="130"/>
        <end position="241"/>
    </location>
</feature>
<evidence type="ECO:0000256" key="1">
    <source>
        <dbReference type="ARBA" id="ARBA00010165"/>
    </source>
</evidence>
<dbReference type="Pfam" id="PF01636">
    <property type="entry name" value="APH"/>
    <property type="match status" value="1"/>
</dbReference>
<evidence type="ECO:0000256" key="3">
    <source>
        <dbReference type="ARBA" id="ARBA00022741"/>
    </source>
</evidence>
<evidence type="ECO:0000313" key="7">
    <source>
        <dbReference type="EMBL" id="EDR97809.1"/>
    </source>
</evidence>
<evidence type="ECO:0000256" key="4">
    <source>
        <dbReference type="ARBA" id="ARBA00022777"/>
    </source>
</evidence>
<reference evidence="7" key="1">
    <citation type="submission" date="2007-11" db="EMBL/GenBank/DDBJ databases">
        <authorList>
            <person name="Fulton L."/>
            <person name="Clifton S."/>
            <person name="Fulton B."/>
            <person name="Xu J."/>
            <person name="Minx P."/>
            <person name="Pepin K.H."/>
            <person name="Johnson M."/>
            <person name="Thiruvilangam P."/>
            <person name="Bhonagiri V."/>
            <person name="Nash W.E."/>
            <person name="Mardis E.R."/>
            <person name="Wilson R.K."/>
        </authorList>
    </citation>
    <scope>NUCLEOTIDE SEQUENCE [LARGE SCALE GENOMIC DNA]</scope>
    <source>
        <strain evidence="7">DSM 14662</strain>
    </source>
</reference>
<dbReference type="STRING" id="411490.ANACAC_01431"/>
<dbReference type="InterPro" id="IPR011009">
    <property type="entry name" value="Kinase-like_dom_sf"/>
</dbReference>
<keyword evidence="3" id="KW-0547">Nucleotide-binding</keyword>
<dbReference type="GO" id="GO:0005524">
    <property type="term" value="F:ATP binding"/>
    <property type="evidence" value="ECO:0007669"/>
    <property type="project" value="UniProtKB-KW"/>
</dbReference>
<dbReference type="InterPro" id="IPR002575">
    <property type="entry name" value="Aminoglycoside_PTrfase"/>
</dbReference>
<comment type="similarity">
    <text evidence="1">Belongs to the methylthioribose kinase family.</text>
</comment>
<keyword evidence="8" id="KW-1185">Reference proteome</keyword>